<dbReference type="EMBL" id="CP065601">
    <property type="protein sequence ID" value="QPQ93221.1"/>
    <property type="molecule type" value="Genomic_DNA"/>
</dbReference>
<dbReference type="InterPro" id="IPR046489">
    <property type="entry name" value="DUF6582"/>
</dbReference>
<evidence type="ECO:0000313" key="1">
    <source>
        <dbReference type="EMBL" id="QPQ93221.1"/>
    </source>
</evidence>
<dbReference type="Proteomes" id="UP000594892">
    <property type="component" value="Chromosome 2"/>
</dbReference>
<gene>
    <name evidence="1" type="ORF">I6H06_13145</name>
</gene>
<dbReference type="RefSeq" id="WP_015876036.1">
    <property type="nucleotide sequence ID" value="NZ_CP033664.1"/>
</dbReference>
<proteinExistence type="predicted"/>
<dbReference type="Pfam" id="PF20223">
    <property type="entry name" value="DUF6582"/>
    <property type="match status" value="1"/>
</dbReference>
<dbReference type="AlphaFoldDB" id="A0AAQ0BUP7"/>
<accession>A0AAQ0BUP7</accession>
<evidence type="ECO:0000313" key="2">
    <source>
        <dbReference type="Proteomes" id="UP000594892"/>
    </source>
</evidence>
<name>A0AAQ0BUP7_BURGL</name>
<organism evidence="1 2">
    <name type="scientific">Burkholderia glumae</name>
    <name type="common">Pseudomonas glumae</name>
    <dbReference type="NCBI Taxonomy" id="337"/>
    <lineage>
        <taxon>Bacteria</taxon>
        <taxon>Pseudomonadati</taxon>
        <taxon>Pseudomonadota</taxon>
        <taxon>Betaproteobacteria</taxon>
        <taxon>Burkholderiales</taxon>
        <taxon>Burkholderiaceae</taxon>
        <taxon>Burkholderia</taxon>
    </lineage>
</organism>
<sequence length="487" mass="51724">MMSLSKEERDKLPADQFAVPGKRKLPIHDAPHTRLAWDMVDRTQGLSDTERREARDNIRRRAKELGIDTTGWHAVRAAALAAATAMTLWGMSLNVPEVTDHPNRMPFSGVLTFVNQPSDLPPGGSGGKRTYLPKDVAEKALGSLLGMAVDFSDDLSAHDVTQKIGVITSAEIVGDEVRIEGFFYAADFPQECARIQEEKEDLGFSYEVRAQTRPMGDLLQIVSCVFTGAAVLYKDKAAYQSTSLAAQAEQDIEMNKEEMEALLAGALGPITKQITDVTAQVAALKASTETAVHANAAMRERVAPHATALRNCAAAMEAAGIGLHSARGHVKVLHHMAASMEAEAAGGHLPHIYRDHDWGFSASSDPAELAAAAAAAAARAKPADASGLTAENPVIKGITDTLAALGTQLTDLKAAAFKGAEAPQRRTISSETIALLAKGGLTLTDEQKKEGITEEQIDATLKAAGVTSITARIAAKQKIAADGLLRK</sequence>
<protein>
    <submittedName>
        <fullName evidence="1">Uncharacterized protein</fullName>
    </submittedName>
</protein>
<reference evidence="1 2" key="1">
    <citation type="submission" date="2020-12" db="EMBL/GenBank/DDBJ databases">
        <title>FDA dAtabase for Regulatory Grade micrObial Sequences (FDA-ARGOS): Supporting development and validation of Infectious Disease Dx tests.</title>
        <authorList>
            <person name="Minogue T."/>
            <person name="Wolcott M."/>
            <person name="Wasieloski L."/>
            <person name="Aguilar W."/>
            <person name="Moore D."/>
            <person name="Jaissle J."/>
            <person name="Tallon L."/>
            <person name="Sadzewicz L."/>
            <person name="Zhao X."/>
            <person name="Boylan J."/>
            <person name="Ott S."/>
            <person name="Bowen H."/>
            <person name="Vavikolanu K."/>
            <person name="Mehta A."/>
            <person name="Aluvathingal J."/>
            <person name="Nadendla S."/>
            <person name="Yan Y."/>
            <person name="Sichtig H."/>
        </authorList>
    </citation>
    <scope>NUCLEOTIDE SEQUENCE [LARGE SCALE GENOMIC DNA]</scope>
    <source>
        <strain evidence="1 2">FDAARGOS_949</strain>
    </source>
</reference>